<keyword evidence="3" id="KW-0408">Iron</keyword>
<sequence length="110" mass="12751">MLSTDFHERLENLSIETCDMHRTIVSLMEELEAIGWYNGAVMHMTAHRQRAIRIRVIAVIVIGFGLLPIREGSVVLFYDGAARDNSWRPWHLNTLSVQWLMRWSAFPNPS</sequence>
<organism evidence="5 6">
    <name type="scientific">Nitrosomonas eutropha</name>
    <dbReference type="NCBI Taxonomy" id="916"/>
    <lineage>
        <taxon>Bacteria</taxon>
        <taxon>Pseudomonadati</taxon>
        <taxon>Pseudomonadota</taxon>
        <taxon>Betaproteobacteria</taxon>
        <taxon>Nitrosomonadales</taxon>
        <taxon>Nitrosomonadaceae</taxon>
        <taxon>Nitrosomonas</taxon>
    </lineage>
</organism>
<reference evidence="5 6" key="1">
    <citation type="submission" date="2018-04" db="EMBL/GenBank/DDBJ databases">
        <title>Active sludge and wastewater microbial communities from Klosterneuburg, Austria.</title>
        <authorList>
            <person name="Wagner M."/>
        </authorList>
    </citation>
    <scope>NUCLEOTIDE SEQUENCE [LARGE SCALE GENOMIC DNA]</scope>
    <source>
        <strain evidence="5 6">Nm 57</strain>
    </source>
</reference>
<evidence type="ECO:0000313" key="6">
    <source>
        <dbReference type="Proteomes" id="UP000247780"/>
    </source>
</evidence>
<protein>
    <submittedName>
        <fullName evidence="5">Uncharacterized protein</fullName>
    </submittedName>
</protein>
<comment type="caution">
    <text evidence="5">The sequence shown here is derived from an EMBL/GenBank/DDBJ whole genome shotgun (WGS) entry which is preliminary data.</text>
</comment>
<dbReference type="EMBL" id="QICQ01000069">
    <property type="protein sequence ID" value="PXV72601.1"/>
    <property type="molecule type" value="Genomic_DNA"/>
</dbReference>
<evidence type="ECO:0000313" key="5">
    <source>
        <dbReference type="EMBL" id="PXV72601.1"/>
    </source>
</evidence>
<dbReference type="RefSeq" id="WP_011634064.1">
    <property type="nucleotide sequence ID" value="NZ_FMTW01000012.1"/>
</dbReference>
<dbReference type="Gene3D" id="6.10.140.1960">
    <property type="match status" value="1"/>
</dbReference>
<gene>
    <name evidence="5" type="ORF">C8R14_1693</name>
</gene>
<keyword evidence="4" id="KW-0472">Membrane</keyword>
<evidence type="ECO:0000256" key="2">
    <source>
        <dbReference type="ARBA" id="ARBA00022723"/>
    </source>
</evidence>
<evidence type="ECO:0000256" key="4">
    <source>
        <dbReference type="SAM" id="Phobius"/>
    </source>
</evidence>
<accession>A0ABX5M6J2</accession>
<keyword evidence="4" id="KW-0812">Transmembrane</keyword>
<evidence type="ECO:0000256" key="1">
    <source>
        <dbReference type="ARBA" id="ARBA00022434"/>
    </source>
</evidence>
<evidence type="ECO:0000256" key="3">
    <source>
        <dbReference type="ARBA" id="ARBA00023004"/>
    </source>
</evidence>
<keyword evidence="2" id="KW-0479">Metal-binding</keyword>
<dbReference type="Pfam" id="PF22277">
    <property type="entry name" value="EncFtn-like"/>
    <property type="match status" value="1"/>
</dbReference>
<feature type="transmembrane region" description="Helical" evidence="4">
    <location>
        <begin position="52"/>
        <end position="69"/>
    </location>
</feature>
<keyword evidence="4" id="KW-1133">Transmembrane helix</keyword>
<name>A0ABX5M6J2_9PROT</name>
<keyword evidence="6" id="KW-1185">Reference proteome</keyword>
<dbReference type="InterPro" id="IPR054581">
    <property type="entry name" value="EncFtn-like"/>
</dbReference>
<dbReference type="Proteomes" id="UP000247780">
    <property type="component" value="Unassembled WGS sequence"/>
</dbReference>
<keyword evidence="1" id="KW-0409">Iron storage</keyword>
<proteinExistence type="predicted"/>